<dbReference type="InterPro" id="IPR036676">
    <property type="entry name" value="PurM-like_C_sf"/>
</dbReference>
<feature type="domain" description="FAD/NAD(P)-binding" evidence="8">
    <location>
        <begin position="9"/>
        <end position="308"/>
    </location>
</feature>
<organism evidence="9 10">
    <name type="scientific">Microbulbifer celer</name>
    <dbReference type="NCBI Taxonomy" id="435905"/>
    <lineage>
        <taxon>Bacteria</taxon>
        <taxon>Pseudomonadati</taxon>
        <taxon>Pseudomonadota</taxon>
        <taxon>Gammaproteobacteria</taxon>
        <taxon>Cellvibrionales</taxon>
        <taxon>Microbulbiferaceae</taxon>
        <taxon>Microbulbifer</taxon>
    </lineage>
</organism>
<evidence type="ECO:0000256" key="5">
    <source>
        <dbReference type="ARBA" id="ARBA00022840"/>
    </source>
</evidence>
<proteinExistence type="predicted"/>
<dbReference type="NCBIfam" id="TIGR03169">
    <property type="entry name" value="Nterm_to_SelD"/>
    <property type="match status" value="1"/>
</dbReference>
<dbReference type="InterPro" id="IPR004536">
    <property type="entry name" value="SPS/SelD"/>
</dbReference>
<feature type="domain" description="PurM-like N-terminal" evidence="7">
    <location>
        <begin position="425"/>
        <end position="530"/>
    </location>
</feature>
<keyword evidence="3" id="KW-0547">Nucleotide-binding</keyword>
<dbReference type="Proteomes" id="UP001597264">
    <property type="component" value="Unassembled WGS sequence"/>
</dbReference>
<evidence type="ECO:0000259" key="7">
    <source>
        <dbReference type="Pfam" id="PF00586"/>
    </source>
</evidence>
<dbReference type="GO" id="GO:0004756">
    <property type="term" value="F:selenide, water dikinase activity"/>
    <property type="evidence" value="ECO:0007669"/>
    <property type="project" value="UniProtKB-EC"/>
</dbReference>
<evidence type="ECO:0000256" key="6">
    <source>
        <dbReference type="ARBA" id="ARBA00023002"/>
    </source>
</evidence>
<dbReference type="RefSeq" id="WP_230435832.1">
    <property type="nucleotide sequence ID" value="NZ_CP087715.1"/>
</dbReference>
<evidence type="ECO:0000256" key="1">
    <source>
        <dbReference type="ARBA" id="ARBA00001974"/>
    </source>
</evidence>
<keyword evidence="4" id="KW-0274">FAD</keyword>
<sequence length="764" mass="82809">MQEPPQQRDIVLIGGGHSHVTLLQKWARKPLPGARLTLISPQIQSAYSGMLPGMVAGHYGYSDIHIDLPRLCRAAGARFIQACAHQLHPDQRLVSLLGRPDLPFDLLSLDVGATPDRSITGSELSIPVKPIGHFHRYWQQLKQQLFDQHAPFKLGIVGGGVGGCELAMAMAWALEEPVYSGRVEIHLLQGSKKIPPELPLLARQLLARELTRLNIRVHRNWRVSEITHRGVHSEQGQFLALNKALLCTEAAAPPWLAVSGLALDDDGFVLVDDHLRVSGKPYIFASGDLASFARGPVPKSAACAVHQGELLYRNLCVTLQRCPRQKLAAFRPPRKPVTLISCGNQRTLASHSGIAAVGEVLWRWKDYRNRRFLQRFNELPVPPPPYAPSPMAQSAALHHLAPQMAPSRWLQEVTDDGPNPADGATAIVVPEGKRLLQHISMMRSPVADPWLYGRLCALNALSGSFASGAQPGEARALVTLSGAMPELARWDMQQLLDGAERELRHHECPLVDTHTCEGHELQLALTVNGFAEPAKSHTGQTARPGDCLILTKPLGNGTLFAAERQGHARARWIQQSLEYMLQSNATAAGIFHRHHATAVASIGSSGLLGHLLPLLSAPSVQSGSPELDHCHQASRGATLFADALPILPGAACTLDQGWLAPVHRDNLRYLTALQNAVAWEIDPTLQLLADPQVCGGLLASVPAVQVAPCLAALHAAGCRQAAVVGFVDALPTTPDPLDETLQPVYLSQSGDWRAMAARYLETTS</sequence>
<evidence type="ECO:0000313" key="10">
    <source>
        <dbReference type="Proteomes" id="UP001597264"/>
    </source>
</evidence>
<evidence type="ECO:0000256" key="3">
    <source>
        <dbReference type="ARBA" id="ARBA00022741"/>
    </source>
</evidence>
<keyword evidence="10" id="KW-1185">Reference proteome</keyword>
<dbReference type="InterPro" id="IPR036188">
    <property type="entry name" value="FAD/NAD-bd_sf"/>
</dbReference>
<dbReference type="SUPFAM" id="SSF51905">
    <property type="entry name" value="FAD/NAD(P)-binding domain"/>
    <property type="match status" value="1"/>
</dbReference>
<dbReference type="Gene3D" id="3.30.1330.10">
    <property type="entry name" value="PurM-like, N-terminal domain"/>
    <property type="match status" value="1"/>
</dbReference>
<dbReference type="SUPFAM" id="SSF55326">
    <property type="entry name" value="PurM N-terminal domain-like"/>
    <property type="match status" value="1"/>
</dbReference>
<comment type="caution">
    <text evidence="9">The sequence shown here is derived from an EMBL/GenBank/DDBJ whole genome shotgun (WGS) entry which is preliminary data.</text>
</comment>
<dbReference type="NCBIfam" id="TIGR00476">
    <property type="entry name" value="selD"/>
    <property type="match status" value="1"/>
</dbReference>
<name>A0ABW3UD75_9GAMM</name>
<dbReference type="Gene3D" id="3.90.650.10">
    <property type="entry name" value="PurM-like C-terminal domain"/>
    <property type="match status" value="1"/>
</dbReference>
<dbReference type="EMBL" id="JBHTLR010000033">
    <property type="protein sequence ID" value="MFD1218259.1"/>
    <property type="molecule type" value="Genomic_DNA"/>
</dbReference>
<keyword evidence="6" id="KW-0560">Oxidoreductase</keyword>
<dbReference type="Pfam" id="PF07992">
    <property type="entry name" value="Pyr_redox_2"/>
    <property type="match status" value="1"/>
</dbReference>
<dbReference type="SUPFAM" id="SSF56042">
    <property type="entry name" value="PurM C-terminal domain-like"/>
    <property type="match status" value="1"/>
</dbReference>
<evidence type="ECO:0000259" key="8">
    <source>
        <dbReference type="Pfam" id="PF07992"/>
    </source>
</evidence>
<dbReference type="PRINTS" id="PR00368">
    <property type="entry name" value="FADPNR"/>
</dbReference>
<dbReference type="PANTHER" id="PTHR42913:SF9">
    <property type="entry name" value="SLR1591 PROTEIN"/>
    <property type="match status" value="1"/>
</dbReference>
<dbReference type="InterPro" id="IPR036921">
    <property type="entry name" value="PurM-like_N_sf"/>
</dbReference>
<accession>A0ABW3UD75</accession>
<dbReference type="InterPro" id="IPR051169">
    <property type="entry name" value="NADH-Q_oxidoreductase"/>
</dbReference>
<dbReference type="Gene3D" id="3.50.50.100">
    <property type="match status" value="1"/>
</dbReference>
<dbReference type="EC" id="2.7.9.3" evidence="9"/>
<reference evidence="10" key="1">
    <citation type="journal article" date="2019" name="Int. J. Syst. Evol. Microbiol.">
        <title>The Global Catalogue of Microorganisms (GCM) 10K type strain sequencing project: providing services to taxonomists for standard genome sequencing and annotation.</title>
        <authorList>
            <consortium name="The Broad Institute Genomics Platform"/>
            <consortium name="The Broad Institute Genome Sequencing Center for Infectious Disease"/>
            <person name="Wu L."/>
            <person name="Ma J."/>
        </authorList>
    </citation>
    <scope>NUCLEOTIDE SEQUENCE [LARGE SCALE GENOMIC DNA]</scope>
    <source>
        <strain evidence="10">CCUG 54356</strain>
    </source>
</reference>
<protein>
    <submittedName>
        <fullName evidence="9">Selenide, water dikinase SelD</fullName>
        <ecNumber evidence="9">2.7.9.3</ecNumber>
    </submittedName>
</protein>
<keyword evidence="2" id="KW-0285">Flavoprotein</keyword>
<dbReference type="InterPro" id="IPR023753">
    <property type="entry name" value="FAD/NAD-binding_dom"/>
</dbReference>
<evidence type="ECO:0000256" key="4">
    <source>
        <dbReference type="ARBA" id="ARBA00022827"/>
    </source>
</evidence>
<dbReference type="InterPro" id="IPR017584">
    <property type="entry name" value="Pyridine_nucleo_diS_OxRdtase_N"/>
</dbReference>
<keyword evidence="5" id="KW-0067">ATP-binding</keyword>
<comment type="cofactor">
    <cofactor evidence="1">
        <name>FAD</name>
        <dbReference type="ChEBI" id="CHEBI:57692"/>
    </cofactor>
</comment>
<evidence type="ECO:0000313" key="9">
    <source>
        <dbReference type="EMBL" id="MFD1218259.1"/>
    </source>
</evidence>
<dbReference type="Pfam" id="PF00586">
    <property type="entry name" value="AIRS"/>
    <property type="match status" value="1"/>
</dbReference>
<gene>
    <name evidence="9" type="primary">selD</name>
    <name evidence="9" type="ORF">ACFQ2X_16780</name>
</gene>
<keyword evidence="9" id="KW-0808">Transferase</keyword>
<dbReference type="PANTHER" id="PTHR42913">
    <property type="entry name" value="APOPTOSIS-INDUCING FACTOR 1"/>
    <property type="match status" value="1"/>
</dbReference>
<evidence type="ECO:0000256" key="2">
    <source>
        <dbReference type="ARBA" id="ARBA00022630"/>
    </source>
</evidence>
<dbReference type="InterPro" id="IPR016188">
    <property type="entry name" value="PurM-like_N"/>
</dbReference>